<keyword evidence="2" id="KW-0216">Detoxification</keyword>
<evidence type="ECO:0000256" key="4">
    <source>
        <dbReference type="ARBA" id="ARBA00022737"/>
    </source>
</evidence>
<dbReference type="InterPro" id="IPR004046">
    <property type="entry name" value="GST_C"/>
</dbReference>
<dbReference type="InterPro" id="IPR036282">
    <property type="entry name" value="Glutathione-S-Trfase_C_sf"/>
</dbReference>
<comment type="caution">
    <text evidence="9">The sequence shown here is derived from an EMBL/GenBank/DDBJ whole genome shotgun (WGS) entry which is preliminary data.</text>
</comment>
<dbReference type="FunFam" id="1.20.1050.10:FF:000016">
    <property type="entry name" value="Glutathione S-transferase U9"/>
    <property type="match status" value="1"/>
</dbReference>
<evidence type="ECO:0000256" key="1">
    <source>
        <dbReference type="ARBA" id="ARBA00012452"/>
    </source>
</evidence>
<dbReference type="InterPro" id="IPR045074">
    <property type="entry name" value="GST_C_Tau"/>
</dbReference>
<keyword evidence="4" id="KW-0677">Repeat</keyword>
<evidence type="ECO:0000256" key="7">
    <source>
        <dbReference type="ARBA" id="ARBA00047960"/>
    </source>
</evidence>
<dbReference type="Proteomes" id="UP000327013">
    <property type="component" value="Unassembled WGS sequence"/>
</dbReference>
<dbReference type="AlphaFoldDB" id="A0A5N6L6Q6"/>
<evidence type="ECO:0000313" key="9">
    <source>
        <dbReference type="EMBL" id="KAC5586694.1"/>
    </source>
</evidence>
<feature type="domain" description="GST C-terminal" evidence="8">
    <location>
        <begin position="66"/>
        <end position="205"/>
    </location>
</feature>
<keyword evidence="5" id="KW-0802">TPR repeat</keyword>
<dbReference type="PANTHER" id="PTHR16263:SF4">
    <property type="entry name" value="TETRATRICOPEPTIDE REPEAT PROTEIN 38"/>
    <property type="match status" value="1"/>
</dbReference>
<dbReference type="InterPro" id="IPR033891">
    <property type="entry name" value="TTC38"/>
</dbReference>
<sequence>MVLKVLSYGRERSVILEAPAHDKDCVLANILAAHFLCSSDPSRAPSHLQAAKPRLKFCNYAHEQATKYEKAVFDAVNYYISEDRDNDVALELHSKIFPTMRGLLTAQGEEARKALLDQLAEVLAQLEEAFGKCSKGKAFFGGDRIGLLDIALGSMLGWLRATEKVSGLKLLHEAKTPGLLKWSDTFCADPAVKGVMPETEKLVEFSKVVVARLRGASSS</sequence>
<dbReference type="CDD" id="cd03185">
    <property type="entry name" value="GST_C_Tau"/>
    <property type="match status" value="1"/>
</dbReference>
<evidence type="ECO:0000256" key="3">
    <source>
        <dbReference type="ARBA" id="ARBA00022679"/>
    </source>
</evidence>
<name>A0A5N6L6Q6_9ROSI</name>
<dbReference type="EC" id="2.5.1.18" evidence="1"/>
<dbReference type="OrthoDB" id="4951845at2759"/>
<evidence type="ECO:0000256" key="2">
    <source>
        <dbReference type="ARBA" id="ARBA00022575"/>
    </source>
</evidence>
<dbReference type="Gene3D" id="1.20.1050.10">
    <property type="match status" value="1"/>
</dbReference>
<evidence type="ECO:0000259" key="8">
    <source>
        <dbReference type="PROSITE" id="PS50405"/>
    </source>
</evidence>
<dbReference type="Pfam" id="PF00043">
    <property type="entry name" value="GST_C"/>
    <property type="match status" value="1"/>
</dbReference>
<dbReference type="EMBL" id="VIBQ01001176">
    <property type="protein sequence ID" value="KAC5586694.1"/>
    <property type="molecule type" value="Genomic_DNA"/>
</dbReference>
<organism evidence="9 10">
    <name type="scientific">Carpinus fangiana</name>
    <dbReference type="NCBI Taxonomy" id="176857"/>
    <lineage>
        <taxon>Eukaryota</taxon>
        <taxon>Viridiplantae</taxon>
        <taxon>Streptophyta</taxon>
        <taxon>Embryophyta</taxon>
        <taxon>Tracheophyta</taxon>
        <taxon>Spermatophyta</taxon>
        <taxon>Magnoliopsida</taxon>
        <taxon>eudicotyledons</taxon>
        <taxon>Gunneridae</taxon>
        <taxon>Pentapetalae</taxon>
        <taxon>rosids</taxon>
        <taxon>fabids</taxon>
        <taxon>Fagales</taxon>
        <taxon>Betulaceae</taxon>
        <taxon>Carpinus</taxon>
    </lineage>
</organism>
<dbReference type="GO" id="GO:0004364">
    <property type="term" value="F:glutathione transferase activity"/>
    <property type="evidence" value="ECO:0007669"/>
    <property type="project" value="UniProtKB-EC"/>
</dbReference>
<gene>
    <name evidence="9" type="ORF">FH972_027236</name>
</gene>
<dbReference type="PROSITE" id="PS50405">
    <property type="entry name" value="GST_CTER"/>
    <property type="match status" value="1"/>
</dbReference>
<protein>
    <recommendedName>
        <fullName evidence="1">glutathione transferase</fullName>
        <ecNumber evidence="1">2.5.1.18</ecNumber>
    </recommendedName>
</protein>
<dbReference type="InterPro" id="IPR010987">
    <property type="entry name" value="Glutathione-S-Trfase_C-like"/>
</dbReference>
<dbReference type="SUPFAM" id="SSF47616">
    <property type="entry name" value="GST C-terminal domain-like"/>
    <property type="match status" value="1"/>
</dbReference>
<comment type="catalytic activity">
    <reaction evidence="7">
        <text>RX + glutathione = an S-substituted glutathione + a halide anion + H(+)</text>
        <dbReference type="Rhea" id="RHEA:16437"/>
        <dbReference type="ChEBI" id="CHEBI:15378"/>
        <dbReference type="ChEBI" id="CHEBI:16042"/>
        <dbReference type="ChEBI" id="CHEBI:17792"/>
        <dbReference type="ChEBI" id="CHEBI:57925"/>
        <dbReference type="ChEBI" id="CHEBI:90779"/>
        <dbReference type="EC" id="2.5.1.18"/>
    </reaction>
</comment>
<keyword evidence="3" id="KW-0808">Transferase</keyword>
<dbReference type="PANTHER" id="PTHR16263">
    <property type="entry name" value="TETRATRICOPEPTIDE REPEAT PROTEIN 38"/>
    <property type="match status" value="1"/>
</dbReference>
<keyword evidence="10" id="KW-1185">Reference proteome</keyword>
<evidence type="ECO:0000256" key="6">
    <source>
        <dbReference type="ARBA" id="ARBA00025743"/>
    </source>
</evidence>
<accession>A0A5N6L6Q6</accession>
<evidence type="ECO:0000313" key="10">
    <source>
        <dbReference type="Proteomes" id="UP000327013"/>
    </source>
</evidence>
<comment type="similarity">
    <text evidence="6">Belongs to the GST superfamily. Tau family.</text>
</comment>
<dbReference type="GO" id="GO:0006749">
    <property type="term" value="P:glutathione metabolic process"/>
    <property type="evidence" value="ECO:0007669"/>
    <property type="project" value="InterPro"/>
</dbReference>
<proteinExistence type="inferred from homology"/>
<dbReference type="GO" id="GO:0009407">
    <property type="term" value="P:toxin catabolic process"/>
    <property type="evidence" value="ECO:0007669"/>
    <property type="project" value="UniProtKB-ARBA"/>
</dbReference>
<evidence type="ECO:0000256" key="5">
    <source>
        <dbReference type="ARBA" id="ARBA00022803"/>
    </source>
</evidence>
<reference evidence="9 10" key="1">
    <citation type="submission" date="2019-06" db="EMBL/GenBank/DDBJ databases">
        <title>A chromosomal-level reference genome of Carpinus fangiana (Coryloideae, Betulaceae).</title>
        <authorList>
            <person name="Yang X."/>
            <person name="Wang Z."/>
            <person name="Zhang L."/>
            <person name="Hao G."/>
            <person name="Liu J."/>
            <person name="Yang Y."/>
        </authorList>
    </citation>
    <scope>NUCLEOTIDE SEQUENCE [LARGE SCALE GENOMIC DNA]</scope>
    <source>
        <strain evidence="9">Cfa_2016G</strain>
        <tissue evidence="9">Leaf</tissue>
    </source>
</reference>